<dbReference type="PROSITE" id="PS50893">
    <property type="entry name" value="ABC_TRANSPORTER_2"/>
    <property type="match status" value="2"/>
</dbReference>
<protein>
    <submittedName>
        <fullName evidence="10">ABC transporter ATP-binding protein</fullName>
    </submittedName>
</protein>
<dbReference type="InterPro" id="IPR017871">
    <property type="entry name" value="ABC_transporter-like_CS"/>
</dbReference>
<keyword evidence="4" id="KW-0677">Repeat</keyword>
<dbReference type="FunFam" id="3.40.50.300:FF:000127">
    <property type="entry name" value="Ribose import ATP-binding protein RbsA"/>
    <property type="match status" value="1"/>
</dbReference>
<dbReference type="GO" id="GO:0005524">
    <property type="term" value="F:ATP binding"/>
    <property type="evidence" value="ECO:0007669"/>
    <property type="project" value="UniProtKB-KW"/>
</dbReference>
<dbReference type="InterPro" id="IPR050107">
    <property type="entry name" value="ABC_carbohydrate_import_ATPase"/>
</dbReference>
<evidence type="ECO:0000256" key="3">
    <source>
        <dbReference type="ARBA" id="ARBA00022475"/>
    </source>
</evidence>
<dbReference type="EMBL" id="VCIW01000001">
    <property type="protein sequence ID" value="TLS54076.1"/>
    <property type="molecule type" value="Genomic_DNA"/>
</dbReference>
<dbReference type="AlphaFoldDB" id="A0A5R9GHV5"/>
<accession>A0A5R9GHV5</accession>
<gene>
    <name evidence="10" type="ORF">FE782_01640</name>
</gene>
<dbReference type="RefSeq" id="WP_138191829.1">
    <property type="nucleotide sequence ID" value="NZ_VCIW01000001.1"/>
</dbReference>
<dbReference type="InterPro" id="IPR003593">
    <property type="entry name" value="AAA+_ATPase"/>
</dbReference>
<organism evidence="10 11">
    <name type="scientific">Paenibacillus antri</name>
    <dbReference type="NCBI Taxonomy" id="2582848"/>
    <lineage>
        <taxon>Bacteria</taxon>
        <taxon>Bacillati</taxon>
        <taxon>Bacillota</taxon>
        <taxon>Bacilli</taxon>
        <taxon>Bacillales</taxon>
        <taxon>Paenibacillaceae</taxon>
        <taxon>Paenibacillus</taxon>
    </lineage>
</organism>
<evidence type="ECO:0000256" key="7">
    <source>
        <dbReference type="ARBA" id="ARBA00022967"/>
    </source>
</evidence>
<keyword evidence="6 10" id="KW-0067">ATP-binding</keyword>
<feature type="domain" description="ABC transporter" evidence="9">
    <location>
        <begin position="3"/>
        <end position="238"/>
    </location>
</feature>
<keyword evidence="11" id="KW-1185">Reference proteome</keyword>
<evidence type="ECO:0000256" key="1">
    <source>
        <dbReference type="ARBA" id="ARBA00004202"/>
    </source>
</evidence>
<evidence type="ECO:0000256" key="5">
    <source>
        <dbReference type="ARBA" id="ARBA00022741"/>
    </source>
</evidence>
<dbReference type="PROSITE" id="PS00211">
    <property type="entry name" value="ABC_TRANSPORTER_1"/>
    <property type="match status" value="1"/>
</dbReference>
<dbReference type="PANTHER" id="PTHR43790:SF4">
    <property type="entry name" value="GUANOSINE IMPORT ATP-BINDING PROTEIN NUPO"/>
    <property type="match status" value="1"/>
</dbReference>
<keyword evidence="3" id="KW-1003">Cell membrane</keyword>
<proteinExistence type="predicted"/>
<dbReference type="GO" id="GO:0005886">
    <property type="term" value="C:plasma membrane"/>
    <property type="evidence" value="ECO:0007669"/>
    <property type="project" value="UniProtKB-SubCell"/>
</dbReference>
<dbReference type="GO" id="GO:0016887">
    <property type="term" value="F:ATP hydrolysis activity"/>
    <property type="evidence" value="ECO:0007669"/>
    <property type="project" value="InterPro"/>
</dbReference>
<dbReference type="OrthoDB" id="9766104at2"/>
<sequence>MLLQMEHITKRYGALTANDDVSFSLAEGEVHALVGENGAGKSTLMKMLYGEEQPTSGRIVLNGQEKKFASPSDAIEAGIGMVHQHFMLFPAFTVAENIVIGREPTAGLSFDRKAAAERVKRLSEQYGMPVDPWQKISDCPVGIQQRVEILKVLGQGAKIVILDEPTGALTPLEVEWLLKAIRDLAKQGISFILISHKLQEVMEAADRITVLRDGRITGVMNAGETDVEQLSRLMVGRELKRRTKTDIEPGRDILDVRNVTVRGEKGAKPLLDRVDFRVRAGEIVGIAGISGNGQSELLQAISGLRRVDDGSISIQGNDVTNAPPLDVRRAGFAHIPEDRYMWGSAKEESVADNGIMGHARSHSGRGILREGKIRETVERFIASFQIKAGSLETKAKHLSGGNMQKLIVAREMAHGTPFLIAAEPTRGVDIGAMEAIHEALLRRRNEGGAVLLVSSELTEILQLSDRILVMYEGKIAGELTADEATEERISMLMSGGVTRNEPS</sequence>
<dbReference type="InterPro" id="IPR003439">
    <property type="entry name" value="ABC_transporter-like_ATP-bd"/>
</dbReference>
<keyword evidence="7" id="KW-1278">Translocase</keyword>
<reference evidence="10 11" key="1">
    <citation type="submission" date="2019-05" db="EMBL/GenBank/DDBJ databases">
        <authorList>
            <person name="Narsing Rao M.P."/>
            <person name="Li W.J."/>
        </authorList>
    </citation>
    <scope>NUCLEOTIDE SEQUENCE [LARGE SCALE GENOMIC DNA]</scope>
    <source>
        <strain evidence="10 11">SYSU_K30003</strain>
    </source>
</reference>
<feature type="domain" description="ABC transporter" evidence="9">
    <location>
        <begin position="254"/>
        <end position="497"/>
    </location>
</feature>
<dbReference type="PANTHER" id="PTHR43790">
    <property type="entry name" value="CARBOHYDRATE TRANSPORT ATP-BINDING PROTEIN MG119-RELATED"/>
    <property type="match status" value="1"/>
</dbReference>
<evidence type="ECO:0000259" key="9">
    <source>
        <dbReference type="PROSITE" id="PS50893"/>
    </source>
</evidence>
<comment type="subcellular location">
    <subcellularLocation>
        <location evidence="1">Cell membrane</location>
        <topology evidence="1">Peripheral membrane protein</topology>
    </subcellularLocation>
</comment>
<dbReference type="Gene3D" id="3.40.50.300">
    <property type="entry name" value="P-loop containing nucleotide triphosphate hydrolases"/>
    <property type="match status" value="2"/>
</dbReference>
<keyword evidence="2" id="KW-0813">Transport</keyword>
<evidence type="ECO:0000313" key="10">
    <source>
        <dbReference type="EMBL" id="TLS54076.1"/>
    </source>
</evidence>
<name>A0A5R9GHV5_9BACL</name>
<evidence type="ECO:0000313" key="11">
    <source>
        <dbReference type="Proteomes" id="UP000309676"/>
    </source>
</evidence>
<dbReference type="CDD" id="cd03216">
    <property type="entry name" value="ABC_Carb_Monos_I"/>
    <property type="match status" value="1"/>
</dbReference>
<comment type="caution">
    <text evidence="10">The sequence shown here is derived from an EMBL/GenBank/DDBJ whole genome shotgun (WGS) entry which is preliminary data.</text>
</comment>
<keyword evidence="8" id="KW-0472">Membrane</keyword>
<dbReference type="SUPFAM" id="SSF52540">
    <property type="entry name" value="P-loop containing nucleoside triphosphate hydrolases"/>
    <property type="match status" value="2"/>
</dbReference>
<dbReference type="CDD" id="cd03215">
    <property type="entry name" value="ABC_Carb_Monos_II"/>
    <property type="match status" value="1"/>
</dbReference>
<evidence type="ECO:0000256" key="6">
    <source>
        <dbReference type="ARBA" id="ARBA00022840"/>
    </source>
</evidence>
<evidence type="ECO:0000256" key="2">
    <source>
        <dbReference type="ARBA" id="ARBA00022448"/>
    </source>
</evidence>
<dbReference type="InterPro" id="IPR027417">
    <property type="entry name" value="P-loop_NTPase"/>
</dbReference>
<keyword evidence="5" id="KW-0547">Nucleotide-binding</keyword>
<evidence type="ECO:0000256" key="4">
    <source>
        <dbReference type="ARBA" id="ARBA00022737"/>
    </source>
</evidence>
<dbReference type="Proteomes" id="UP000309676">
    <property type="component" value="Unassembled WGS sequence"/>
</dbReference>
<evidence type="ECO:0000256" key="8">
    <source>
        <dbReference type="ARBA" id="ARBA00023136"/>
    </source>
</evidence>
<dbReference type="Pfam" id="PF00005">
    <property type="entry name" value="ABC_tran"/>
    <property type="match status" value="2"/>
</dbReference>
<dbReference type="SMART" id="SM00382">
    <property type="entry name" value="AAA"/>
    <property type="match status" value="2"/>
</dbReference>